<accession>A0AAE1FIL7</accession>
<gene>
    <name evidence="2" type="ORF">Pcinc_020707</name>
</gene>
<dbReference type="InterPro" id="IPR036397">
    <property type="entry name" value="RNaseH_sf"/>
</dbReference>
<dbReference type="GO" id="GO:0003676">
    <property type="term" value="F:nucleic acid binding"/>
    <property type="evidence" value="ECO:0007669"/>
    <property type="project" value="InterPro"/>
</dbReference>
<organism evidence="2 3">
    <name type="scientific">Petrolisthes cinctipes</name>
    <name type="common">Flat porcelain crab</name>
    <dbReference type="NCBI Taxonomy" id="88211"/>
    <lineage>
        <taxon>Eukaryota</taxon>
        <taxon>Metazoa</taxon>
        <taxon>Ecdysozoa</taxon>
        <taxon>Arthropoda</taxon>
        <taxon>Crustacea</taxon>
        <taxon>Multicrustacea</taxon>
        <taxon>Malacostraca</taxon>
        <taxon>Eumalacostraca</taxon>
        <taxon>Eucarida</taxon>
        <taxon>Decapoda</taxon>
        <taxon>Pleocyemata</taxon>
        <taxon>Anomura</taxon>
        <taxon>Galatheoidea</taxon>
        <taxon>Porcellanidae</taxon>
        <taxon>Petrolisthes</taxon>
    </lineage>
</organism>
<dbReference type="Proteomes" id="UP001286313">
    <property type="component" value="Unassembled WGS sequence"/>
</dbReference>
<keyword evidence="3" id="KW-1185">Reference proteome</keyword>
<name>A0AAE1FIL7_PETCI</name>
<evidence type="ECO:0000256" key="1">
    <source>
        <dbReference type="SAM" id="MobiDB-lite"/>
    </source>
</evidence>
<dbReference type="AlphaFoldDB" id="A0AAE1FIL7"/>
<dbReference type="EMBL" id="JAWQEG010002106">
    <property type="protein sequence ID" value="KAK3874354.1"/>
    <property type="molecule type" value="Genomic_DNA"/>
</dbReference>
<proteinExistence type="predicted"/>
<protein>
    <submittedName>
        <fullName evidence="2">Uncharacterized protein</fullName>
    </submittedName>
</protein>
<dbReference type="PANTHER" id="PTHR47326">
    <property type="entry name" value="TRANSPOSABLE ELEMENT TC3 TRANSPOSASE-LIKE PROTEIN"/>
    <property type="match status" value="1"/>
</dbReference>
<feature type="region of interest" description="Disordered" evidence="1">
    <location>
        <begin position="33"/>
        <end position="75"/>
    </location>
</feature>
<dbReference type="PANTHER" id="PTHR47326:SF1">
    <property type="entry name" value="HTH PSQ-TYPE DOMAIN-CONTAINING PROTEIN"/>
    <property type="match status" value="1"/>
</dbReference>
<reference evidence="2" key="1">
    <citation type="submission" date="2023-10" db="EMBL/GenBank/DDBJ databases">
        <title>Genome assemblies of two species of porcelain crab, Petrolisthes cinctipes and Petrolisthes manimaculis (Anomura: Porcellanidae).</title>
        <authorList>
            <person name="Angst P."/>
        </authorList>
    </citation>
    <scope>NUCLEOTIDE SEQUENCE</scope>
    <source>
        <strain evidence="2">PB745_01</strain>
        <tissue evidence="2">Gill</tissue>
    </source>
</reference>
<evidence type="ECO:0000313" key="3">
    <source>
        <dbReference type="Proteomes" id="UP001286313"/>
    </source>
</evidence>
<dbReference type="Gene3D" id="3.30.420.10">
    <property type="entry name" value="Ribonuclease H-like superfamily/Ribonuclease H"/>
    <property type="match status" value="1"/>
</dbReference>
<comment type="caution">
    <text evidence="2">The sequence shown here is derived from an EMBL/GenBank/DDBJ whole genome shotgun (WGS) entry which is preliminary data.</text>
</comment>
<sequence>MLLYSDSKTNKIVLLVLSDSVIRTLINHFEKHGAVSDRPQSGKPCTARTDETREQVRESIEENRGTSTRRRSRQLGISRTSLQRVLRSLDLFPYKVQLVQQLKPKDYQHRLQYAVRIKELAINDRNFNQNLMMTDEAHFHLDGMSTPTRTAPCKVQATQNGSDTWFQQDGTTAHTAKETMQLVRQCFGERIISRYGNVNSLNWPSRSPDLTNPDFFLWRYLTERVYVNKPKTLEQLKENINREIREVAPETLAAVMKHVMERARLISITYYNTPPSLPVLTINTPPTPPVPVLTINTPPTPPVPVLTINTPPTPPVLTINTPPTLPVPVLTINTPPTLPVLTINTPPTPPVLTINTPPTLPVLTINTPPTPPVLTINTPPTPPVLTINTPPSLPVLTINTPPTPPVLTINTPPTPPVLTLNTPPTPPVLTINTPPSLPVLTINTPPTPPVLTINTPVTLPISVLTINTPPSLPVLTINTPPTLPVLTINTPPTPPVLTINTPPTPPVPVLTINTPPTLPVPVLTINTPPSLPVPVLTINTPPTPPVLTINTPPSPPVLTINTH</sequence>
<evidence type="ECO:0000313" key="2">
    <source>
        <dbReference type="EMBL" id="KAK3874354.1"/>
    </source>
</evidence>
<feature type="compositionally biased region" description="Basic and acidic residues" evidence="1">
    <location>
        <begin position="48"/>
        <end position="64"/>
    </location>
</feature>